<keyword evidence="3" id="KW-1185">Reference proteome</keyword>
<accession>A0A9W6SC41</accession>
<dbReference type="EMBL" id="BSTK01000018">
    <property type="protein sequence ID" value="GLY90868.1"/>
    <property type="molecule type" value="Genomic_DNA"/>
</dbReference>
<dbReference type="InterPro" id="IPR000551">
    <property type="entry name" value="MerR-type_HTH_dom"/>
</dbReference>
<protein>
    <recommendedName>
        <fullName evidence="1">HTH merR-type domain-containing protein</fullName>
    </recommendedName>
</protein>
<evidence type="ECO:0000313" key="2">
    <source>
        <dbReference type="EMBL" id="GLY90868.1"/>
    </source>
</evidence>
<dbReference type="SUPFAM" id="SSF46955">
    <property type="entry name" value="Putative DNA-binding domain"/>
    <property type="match status" value="1"/>
</dbReference>
<dbReference type="InterPro" id="IPR009061">
    <property type="entry name" value="DNA-bd_dom_put_sf"/>
</dbReference>
<dbReference type="Pfam" id="PF12728">
    <property type="entry name" value="HTH_17"/>
    <property type="match status" value="1"/>
</dbReference>
<evidence type="ECO:0000313" key="3">
    <source>
        <dbReference type="Proteomes" id="UP001165074"/>
    </source>
</evidence>
<dbReference type="Proteomes" id="UP001165074">
    <property type="component" value="Unassembled WGS sequence"/>
</dbReference>
<dbReference type="Gene3D" id="1.10.1660.10">
    <property type="match status" value="1"/>
</dbReference>
<dbReference type="Pfam" id="PF19575">
    <property type="entry name" value="HTH_58"/>
    <property type="match status" value="1"/>
</dbReference>
<dbReference type="CDD" id="cd04762">
    <property type="entry name" value="HTH_MerR-trunc"/>
    <property type="match status" value="1"/>
</dbReference>
<dbReference type="PROSITE" id="PS50937">
    <property type="entry name" value="HTH_MERR_2"/>
    <property type="match status" value="1"/>
</dbReference>
<dbReference type="InterPro" id="IPR041657">
    <property type="entry name" value="HTH_17"/>
</dbReference>
<dbReference type="AlphaFoldDB" id="A0A9W6SC41"/>
<dbReference type="GO" id="GO:0006355">
    <property type="term" value="P:regulation of DNA-templated transcription"/>
    <property type="evidence" value="ECO:0007669"/>
    <property type="project" value="InterPro"/>
</dbReference>
<dbReference type="Gene3D" id="1.10.10.60">
    <property type="entry name" value="Homeodomain-like"/>
    <property type="match status" value="1"/>
</dbReference>
<sequence>MPDVSLLIPDWIGSLPMSSAIPDFDDLLTPREAAALLGVRTATIARWARDGIIKPAVHTPGGHRRYRRGEVLALRTANTTERRIDEDAARLYDQGWPIRRVAAEFGVSYGMMRRILIRQTTLRERGGQMG</sequence>
<name>A0A9W6SC41_9ACTN</name>
<dbReference type="GO" id="GO:0003677">
    <property type="term" value="F:DNA binding"/>
    <property type="evidence" value="ECO:0007669"/>
    <property type="project" value="InterPro"/>
</dbReference>
<feature type="domain" description="HTH merR-type" evidence="1">
    <location>
        <begin position="27"/>
        <end position="75"/>
    </location>
</feature>
<organism evidence="2 3">
    <name type="scientific">Actinoallomurus iriomotensis</name>
    <dbReference type="NCBI Taxonomy" id="478107"/>
    <lineage>
        <taxon>Bacteria</taxon>
        <taxon>Bacillati</taxon>
        <taxon>Actinomycetota</taxon>
        <taxon>Actinomycetes</taxon>
        <taxon>Streptosporangiales</taxon>
        <taxon>Thermomonosporaceae</taxon>
        <taxon>Actinoallomurus</taxon>
    </lineage>
</organism>
<dbReference type="InterPro" id="IPR045745">
    <property type="entry name" value="HTH_58_Actinobacteria-type"/>
</dbReference>
<reference evidence="2" key="1">
    <citation type="submission" date="2023-03" db="EMBL/GenBank/DDBJ databases">
        <title>Actinoallomurus iriomotensis NBRC 103684.</title>
        <authorList>
            <person name="Ichikawa N."/>
            <person name="Sato H."/>
            <person name="Tonouchi N."/>
        </authorList>
    </citation>
    <scope>NUCLEOTIDE SEQUENCE</scope>
    <source>
        <strain evidence="2">NBRC 103684</strain>
    </source>
</reference>
<proteinExistence type="predicted"/>
<dbReference type="NCBIfam" id="TIGR01764">
    <property type="entry name" value="excise"/>
    <property type="match status" value="1"/>
</dbReference>
<evidence type="ECO:0000259" key="1">
    <source>
        <dbReference type="PROSITE" id="PS50937"/>
    </source>
</evidence>
<comment type="caution">
    <text evidence="2">The sequence shown here is derived from an EMBL/GenBank/DDBJ whole genome shotgun (WGS) entry which is preliminary data.</text>
</comment>
<gene>
    <name evidence="2" type="ORF">Airi02_087970</name>
</gene>
<dbReference type="InterPro" id="IPR010093">
    <property type="entry name" value="SinI_DNA-bd"/>
</dbReference>